<gene>
    <name evidence="3" type="ORF">CYMTET_5002</name>
</gene>
<evidence type="ECO:0000256" key="1">
    <source>
        <dbReference type="PROSITE-ProRule" id="PRU00277"/>
    </source>
</evidence>
<dbReference type="Gene3D" id="3.10.50.40">
    <property type="match status" value="1"/>
</dbReference>
<comment type="caution">
    <text evidence="3">The sequence shown here is derived from an EMBL/GenBank/DDBJ whole genome shotgun (WGS) entry which is preliminary data.</text>
</comment>
<reference evidence="3 4" key="1">
    <citation type="journal article" date="2015" name="Genome Biol. Evol.">
        <title>Comparative Genomics of a Bacterivorous Green Alga Reveals Evolutionary Causalities and Consequences of Phago-Mixotrophic Mode of Nutrition.</title>
        <authorList>
            <person name="Burns J.A."/>
            <person name="Paasch A."/>
            <person name="Narechania A."/>
            <person name="Kim E."/>
        </authorList>
    </citation>
    <scope>NUCLEOTIDE SEQUENCE [LARGE SCALE GENOMIC DNA]</scope>
    <source>
        <strain evidence="3 4">PLY_AMNH</strain>
    </source>
</reference>
<dbReference type="Proteomes" id="UP001190700">
    <property type="component" value="Unassembled WGS sequence"/>
</dbReference>
<evidence type="ECO:0000259" key="2">
    <source>
        <dbReference type="PROSITE" id="PS50059"/>
    </source>
</evidence>
<keyword evidence="1" id="KW-0697">Rotamase</keyword>
<dbReference type="GO" id="GO:0009507">
    <property type="term" value="C:chloroplast"/>
    <property type="evidence" value="ECO:0007669"/>
    <property type="project" value="TreeGrafter"/>
</dbReference>
<dbReference type="PROSITE" id="PS50059">
    <property type="entry name" value="FKBP_PPIASE"/>
    <property type="match status" value="1"/>
</dbReference>
<dbReference type="InterPro" id="IPR044208">
    <property type="entry name" value="FKBP19-like"/>
</dbReference>
<dbReference type="EC" id="5.2.1.8" evidence="1"/>
<dbReference type="Pfam" id="PF00254">
    <property type="entry name" value="FKBP_C"/>
    <property type="match status" value="1"/>
</dbReference>
<dbReference type="GO" id="GO:0003755">
    <property type="term" value="F:peptidyl-prolyl cis-trans isomerase activity"/>
    <property type="evidence" value="ECO:0007669"/>
    <property type="project" value="UniProtKB-KW"/>
</dbReference>
<dbReference type="GO" id="GO:0009579">
    <property type="term" value="C:thylakoid"/>
    <property type="evidence" value="ECO:0007669"/>
    <property type="project" value="TreeGrafter"/>
</dbReference>
<proteinExistence type="predicted"/>
<dbReference type="PANTHER" id="PTHR47717:SF1">
    <property type="entry name" value="PEPTIDYL-PROLYL CIS-TRANS ISOMERASE FKBP19, CHLOROPLASTIC"/>
    <property type="match status" value="1"/>
</dbReference>
<dbReference type="AlphaFoldDB" id="A0AAE0H0A9"/>
<comment type="catalytic activity">
    <reaction evidence="1">
        <text>[protein]-peptidylproline (omega=180) = [protein]-peptidylproline (omega=0)</text>
        <dbReference type="Rhea" id="RHEA:16237"/>
        <dbReference type="Rhea" id="RHEA-COMP:10747"/>
        <dbReference type="Rhea" id="RHEA-COMP:10748"/>
        <dbReference type="ChEBI" id="CHEBI:83833"/>
        <dbReference type="ChEBI" id="CHEBI:83834"/>
        <dbReference type="EC" id="5.2.1.8"/>
    </reaction>
</comment>
<sequence length="211" mass="22267">MSSFAALATAAACQTTGNVARAASELVEIPALQGKGYGKPATIYPDYTLTNTGLQYKDLRIGSGPTVAVGDKILIDWDAYTIGYYGRIVQAKNLAKGGSFEGNDEGFLRFTVGSANEVIPGLQEGVQGMTVGGIRRIIVPPGPLSYPSDTGFKNIGPKPSSFSGKRTLDFVMCNQGAIDKTLLFDIEILGVGDRARALRAEGTWLVTPSAK</sequence>
<organism evidence="3 4">
    <name type="scientific">Cymbomonas tetramitiformis</name>
    <dbReference type="NCBI Taxonomy" id="36881"/>
    <lineage>
        <taxon>Eukaryota</taxon>
        <taxon>Viridiplantae</taxon>
        <taxon>Chlorophyta</taxon>
        <taxon>Pyramimonadophyceae</taxon>
        <taxon>Pyramimonadales</taxon>
        <taxon>Pyramimonadaceae</taxon>
        <taxon>Cymbomonas</taxon>
    </lineage>
</organism>
<keyword evidence="1 3" id="KW-0413">Isomerase</keyword>
<evidence type="ECO:0000313" key="3">
    <source>
        <dbReference type="EMBL" id="KAK3287490.1"/>
    </source>
</evidence>
<dbReference type="InterPro" id="IPR046357">
    <property type="entry name" value="PPIase_dom_sf"/>
</dbReference>
<protein>
    <recommendedName>
        <fullName evidence="1">peptidylprolyl isomerase</fullName>
        <ecNumber evidence="1">5.2.1.8</ecNumber>
    </recommendedName>
</protein>
<evidence type="ECO:0000313" key="4">
    <source>
        <dbReference type="Proteomes" id="UP001190700"/>
    </source>
</evidence>
<name>A0AAE0H0A9_9CHLO</name>
<dbReference type="SUPFAM" id="SSF54534">
    <property type="entry name" value="FKBP-like"/>
    <property type="match status" value="1"/>
</dbReference>
<dbReference type="PANTHER" id="PTHR47717">
    <property type="entry name" value="PEPTIDYL-PROLYL CIS-TRANS ISOMERASE FKBP19, CHLOROPLASTIC"/>
    <property type="match status" value="1"/>
</dbReference>
<keyword evidence="4" id="KW-1185">Reference proteome</keyword>
<dbReference type="InterPro" id="IPR001179">
    <property type="entry name" value="PPIase_FKBP_dom"/>
</dbReference>
<accession>A0AAE0H0A9</accession>
<feature type="domain" description="PPIase FKBP-type" evidence="2">
    <location>
        <begin position="77"/>
        <end position="192"/>
    </location>
</feature>
<dbReference type="EMBL" id="LGRX02000819">
    <property type="protein sequence ID" value="KAK3287490.1"/>
    <property type="molecule type" value="Genomic_DNA"/>
</dbReference>